<dbReference type="EMBL" id="SLWS01000007">
    <property type="protein sequence ID" value="TCO55640.1"/>
    <property type="molecule type" value="Genomic_DNA"/>
</dbReference>
<name>A0A4V2S6D9_9PSEU</name>
<evidence type="ECO:0000256" key="1">
    <source>
        <dbReference type="SAM" id="MobiDB-lite"/>
    </source>
</evidence>
<gene>
    <name evidence="2" type="ORF">EV192_10762</name>
</gene>
<accession>A0A4V2S6D9</accession>
<protein>
    <submittedName>
        <fullName evidence="2">Uncharacterized protein</fullName>
    </submittedName>
</protein>
<dbReference type="Proteomes" id="UP000295680">
    <property type="component" value="Unassembled WGS sequence"/>
</dbReference>
<reference evidence="2 3" key="1">
    <citation type="submission" date="2019-03" db="EMBL/GenBank/DDBJ databases">
        <title>Genomic Encyclopedia of Type Strains, Phase IV (KMG-IV): sequencing the most valuable type-strain genomes for metagenomic binning, comparative biology and taxonomic classification.</title>
        <authorList>
            <person name="Goeker M."/>
        </authorList>
    </citation>
    <scope>NUCLEOTIDE SEQUENCE [LARGE SCALE GENOMIC DNA]</scope>
    <source>
        <strain evidence="2 3">DSM 45934</strain>
    </source>
</reference>
<organism evidence="2 3">
    <name type="scientific">Actinocrispum wychmicini</name>
    <dbReference type="NCBI Taxonomy" id="1213861"/>
    <lineage>
        <taxon>Bacteria</taxon>
        <taxon>Bacillati</taxon>
        <taxon>Actinomycetota</taxon>
        <taxon>Actinomycetes</taxon>
        <taxon>Pseudonocardiales</taxon>
        <taxon>Pseudonocardiaceae</taxon>
        <taxon>Actinocrispum</taxon>
    </lineage>
</organism>
<evidence type="ECO:0000313" key="3">
    <source>
        <dbReference type="Proteomes" id="UP000295680"/>
    </source>
</evidence>
<evidence type="ECO:0000313" key="2">
    <source>
        <dbReference type="EMBL" id="TCO55640.1"/>
    </source>
</evidence>
<comment type="caution">
    <text evidence="2">The sequence shown here is derived from an EMBL/GenBank/DDBJ whole genome shotgun (WGS) entry which is preliminary data.</text>
</comment>
<dbReference type="AlphaFoldDB" id="A0A4V2S6D9"/>
<feature type="region of interest" description="Disordered" evidence="1">
    <location>
        <begin position="1"/>
        <end position="30"/>
    </location>
</feature>
<proteinExistence type="predicted"/>
<keyword evidence="3" id="KW-1185">Reference proteome</keyword>
<sequence>MRKSGHTPGPGQRSPHAVHNTSAADAGTVNVLAQRRQNCTNPNRTGHKHRDRVRVRGVRVDVVV</sequence>
<dbReference type="RefSeq" id="WP_132121637.1">
    <property type="nucleotide sequence ID" value="NZ_SLWS01000007.1"/>
</dbReference>